<feature type="binding site" evidence="8">
    <location>
        <position position="258"/>
    </location>
    <ligand>
        <name>L-serine</name>
        <dbReference type="ChEBI" id="CHEBI:33384"/>
    </ligand>
</feature>
<accession>L2GR64</accession>
<dbReference type="SUPFAM" id="SSF55681">
    <property type="entry name" value="Class II aaRS and biotin synthetases"/>
    <property type="match status" value="1"/>
</dbReference>
<dbReference type="Gene3D" id="1.10.287.40">
    <property type="entry name" value="Serine-tRNA synthetase, tRNA binding domain"/>
    <property type="match status" value="1"/>
</dbReference>
<feature type="binding site" evidence="9">
    <location>
        <begin position="251"/>
        <end position="254"/>
    </location>
    <ligand>
        <name>ATP</name>
        <dbReference type="ChEBI" id="CHEBI:30616"/>
    </ligand>
</feature>
<dbReference type="InterPro" id="IPR015866">
    <property type="entry name" value="Ser-tRNA-synth_1_N"/>
</dbReference>
<evidence type="ECO:0000259" key="10">
    <source>
        <dbReference type="PROSITE" id="PS50862"/>
    </source>
</evidence>
<evidence type="ECO:0000313" key="11">
    <source>
        <dbReference type="EMBL" id="ELA42817.1"/>
    </source>
</evidence>
<feature type="site" description="Important for serine binding" evidence="8">
    <location>
        <position position="359"/>
    </location>
</feature>
<dbReference type="FunCoup" id="L2GR64">
    <property type="interactions" value="186"/>
</dbReference>
<dbReference type="EMBL" id="JH370130">
    <property type="protein sequence ID" value="ELA42817.1"/>
    <property type="molecule type" value="Genomic_DNA"/>
</dbReference>
<keyword evidence="12" id="KW-1185">Reference proteome</keyword>
<dbReference type="VEuPathDB" id="MicrosporidiaDB:VICG_00132"/>
<dbReference type="AlphaFoldDB" id="L2GR64"/>
<dbReference type="OrthoDB" id="10264585at2759"/>
<evidence type="ECO:0000256" key="2">
    <source>
        <dbReference type="ARBA" id="ARBA00022598"/>
    </source>
</evidence>
<evidence type="ECO:0000256" key="1">
    <source>
        <dbReference type="ARBA" id="ARBA00012840"/>
    </source>
</evidence>
<keyword evidence="4 9" id="KW-0067">ATP-binding</keyword>
<dbReference type="PROSITE" id="PS50862">
    <property type="entry name" value="AA_TRNA_LIGASE_II"/>
    <property type="match status" value="1"/>
</dbReference>
<dbReference type="OMA" id="GYTPCFR"/>
<evidence type="ECO:0000256" key="4">
    <source>
        <dbReference type="ARBA" id="ARBA00022840"/>
    </source>
</evidence>
<evidence type="ECO:0000256" key="6">
    <source>
        <dbReference type="ARBA" id="ARBA00023146"/>
    </source>
</evidence>
<dbReference type="Proteomes" id="UP000011082">
    <property type="component" value="Unassembled WGS sequence"/>
</dbReference>
<keyword evidence="2 11" id="KW-0436">Ligase</keyword>
<dbReference type="RefSeq" id="XP_007603585.1">
    <property type="nucleotide sequence ID" value="XM_007603523.1"/>
</dbReference>
<gene>
    <name evidence="11" type="ORF">VICG_00132</name>
</gene>
<dbReference type="InterPro" id="IPR002314">
    <property type="entry name" value="aa-tRNA-synt_IIb"/>
</dbReference>
<name>L2GR64_VITCO</name>
<feature type="binding site" evidence="8">
    <location>
        <position position="357"/>
    </location>
    <ligand>
        <name>L-serine</name>
        <dbReference type="ChEBI" id="CHEBI:33384"/>
    </ligand>
</feature>
<feature type="non-terminal residue" evidence="11">
    <location>
        <position position="1"/>
    </location>
</feature>
<evidence type="ECO:0000256" key="8">
    <source>
        <dbReference type="PIRSR" id="PIRSR001529-1"/>
    </source>
</evidence>
<dbReference type="InterPro" id="IPR045864">
    <property type="entry name" value="aa-tRNA-synth_II/BPL/LPL"/>
</dbReference>
<dbReference type="InterPro" id="IPR006195">
    <property type="entry name" value="aa-tRNA-synth_II"/>
</dbReference>
<dbReference type="GO" id="GO:0005524">
    <property type="term" value="F:ATP binding"/>
    <property type="evidence" value="ECO:0007669"/>
    <property type="project" value="UniProtKB-KW"/>
</dbReference>
<dbReference type="UniPathway" id="UPA00906">
    <property type="reaction ID" value="UER00895"/>
</dbReference>
<dbReference type="GO" id="GO:0006434">
    <property type="term" value="P:seryl-tRNA aminoacylation"/>
    <property type="evidence" value="ECO:0007669"/>
    <property type="project" value="InterPro"/>
</dbReference>
<dbReference type="Pfam" id="PF02403">
    <property type="entry name" value="Seryl_tRNA_N"/>
    <property type="match status" value="1"/>
</dbReference>
<organism evidence="11 12">
    <name type="scientific">Vittaforma corneae (strain ATCC 50505)</name>
    <name type="common">Microsporidian parasite</name>
    <name type="synonym">Nosema corneum</name>
    <dbReference type="NCBI Taxonomy" id="993615"/>
    <lineage>
        <taxon>Eukaryota</taxon>
        <taxon>Fungi</taxon>
        <taxon>Fungi incertae sedis</taxon>
        <taxon>Microsporidia</taxon>
        <taxon>Nosematidae</taxon>
        <taxon>Vittaforma</taxon>
    </lineage>
</organism>
<dbReference type="GO" id="GO:0004828">
    <property type="term" value="F:serine-tRNA ligase activity"/>
    <property type="evidence" value="ECO:0007669"/>
    <property type="project" value="UniProtKB-EC"/>
</dbReference>
<dbReference type="PIRSF" id="PIRSF001529">
    <property type="entry name" value="Ser-tRNA-synth_IIa"/>
    <property type="match status" value="1"/>
</dbReference>
<feature type="binding site" evidence="8">
    <location>
        <position position="235"/>
    </location>
    <ligand>
        <name>L-serine</name>
        <dbReference type="ChEBI" id="CHEBI:33384"/>
    </ligand>
</feature>
<feature type="binding site" evidence="9">
    <location>
        <begin position="322"/>
        <end position="325"/>
    </location>
    <ligand>
        <name>ATP</name>
        <dbReference type="ChEBI" id="CHEBI:30616"/>
    </ligand>
</feature>
<evidence type="ECO:0000256" key="9">
    <source>
        <dbReference type="PIRSR" id="PIRSR001529-2"/>
    </source>
</evidence>
<dbReference type="Gene3D" id="3.30.930.10">
    <property type="entry name" value="Bira Bifunctional Protein, Domain 2"/>
    <property type="match status" value="1"/>
</dbReference>
<dbReference type="EC" id="6.1.1.11" evidence="1"/>
<dbReference type="InterPro" id="IPR002317">
    <property type="entry name" value="Ser-tRNA-ligase_type_1"/>
</dbReference>
<protein>
    <recommendedName>
        <fullName evidence="1">serine--tRNA ligase</fullName>
        <ecNumber evidence="1">6.1.1.11</ecNumber>
    </recommendedName>
    <alternativeName>
        <fullName evidence="7">Seryl-tRNA synthetase</fullName>
    </alternativeName>
</protein>
<dbReference type="InterPro" id="IPR010978">
    <property type="entry name" value="tRNA-bd_arm"/>
</dbReference>
<dbReference type="InterPro" id="IPR033729">
    <property type="entry name" value="SerRS_core"/>
</dbReference>
<feature type="binding site" evidence="8">
    <location>
        <position position="204"/>
    </location>
    <ligand>
        <name>L-serine</name>
        <dbReference type="ChEBI" id="CHEBI:33384"/>
    </ligand>
</feature>
<dbReference type="Pfam" id="PF00587">
    <property type="entry name" value="tRNA-synt_2b"/>
    <property type="match status" value="1"/>
</dbReference>
<dbReference type="HOGENOM" id="CLU_023797_0_1_1"/>
<dbReference type="NCBIfam" id="TIGR00414">
    <property type="entry name" value="serS"/>
    <property type="match status" value="1"/>
</dbReference>
<evidence type="ECO:0000313" key="12">
    <source>
        <dbReference type="Proteomes" id="UP000011082"/>
    </source>
</evidence>
<dbReference type="STRING" id="993615.L2GR64"/>
<reference evidence="12" key="1">
    <citation type="submission" date="2011-05" db="EMBL/GenBank/DDBJ databases">
        <title>The genome sequence of Vittaforma corneae strain ATCC 50505.</title>
        <authorList>
            <consortium name="The Broad Institute Genome Sequencing Platform"/>
            <person name="Cuomo C."/>
            <person name="Didier E."/>
            <person name="Bowers L."/>
            <person name="Young S.K."/>
            <person name="Zeng Q."/>
            <person name="Gargeya S."/>
            <person name="Fitzgerald M."/>
            <person name="Haas B."/>
            <person name="Abouelleil A."/>
            <person name="Alvarado L."/>
            <person name="Arachchi H.M."/>
            <person name="Berlin A."/>
            <person name="Chapman S.B."/>
            <person name="Gearin G."/>
            <person name="Goldberg J."/>
            <person name="Griggs A."/>
            <person name="Gujja S."/>
            <person name="Hansen M."/>
            <person name="Heiman D."/>
            <person name="Howarth C."/>
            <person name="Larimer J."/>
            <person name="Lui A."/>
            <person name="MacDonald P.J.P."/>
            <person name="McCowen C."/>
            <person name="Montmayeur A."/>
            <person name="Murphy C."/>
            <person name="Neiman D."/>
            <person name="Pearson M."/>
            <person name="Priest M."/>
            <person name="Roberts A."/>
            <person name="Saif S."/>
            <person name="Shea T."/>
            <person name="Sisk P."/>
            <person name="Stolte C."/>
            <person name="Sykes S."/>
            <person name="Wortman J."/>
            <person name="Nusbaum C."/>
            <person name="Birren B."/>
        </authorList>
    </citation>
    <scope>NUCLEOTIDE SEQUENCE [LARGE SCALE GENOMIC DNA]</scope>
    <source>
        <strain evidence="12">ATCC 50505</strain>
    </source>
</reference>
<dbReference type="PRINTS" id="PR00981">
    <property type="entry name" value="TRNASYNTHSER"/>
</dbReference>
<evidence type="ECO:0000256" key="7">
    <source>
        <dbReference type="ARBA" id="ARBA00031113"/>
    </source>
</evidence>
<sequence length="397" mass="45474">VDEIYSKDQERIKVNYQLDKINTEINSIQNQIKEAYKSGKKDEALVEKLKAMKIEPENRRDQLKGCATNLKSEIDKLVFGIGNILEESVPICKTDDGNVVVRTHTGFRKIPESPKSYAELMKCYTNPEAGAEVFGHRGYFLQGKMALLARALKNYAIDFLVSKGYEFIQPPVMMRKDVMALTSQLSDFDDQLYKVEEDLYLIATSEQPLTALFINKKLTESDLPKMFAGDSLCFRKEAGAYGKDNAGIFRVHQFEKIEQFVICSPEESKQIHENLVKQCEEFYQSLGLSYQIVLISSGEMNDAAAKKYDLEAWFPNSQKFRELVSASNCTDYQSRNLNVGYGFTKENERQSYVHMLNATLCAIQRSLCCIVENYQEEDRISVPEVLKKYTNFDCIYL</sequence>
<dbReference type="SUPFAM" id="SSF46589">
    <property type="entry name" value="tRNA-binding arm"/>
    <property type="match status" value="1"/>
</dbReference>
<dbReference type="GeneID" id="19880850"/>
<keyword evidence="5" id="KW-0648">Protein biosynthesis</keyword>
<evidence type="ECO:0000256" key="5">
    <source>
        <dbReference type="ARBA" id="ARBA00022917"/>
    </source>
</evidence>
<keyword evidence="3" id="KW-0547">Nucleotide-binding</keyword>
<dbReference type="CDD" id="cd00770">
    <property type="entry name" value="SerRS_core"/>
    <property type="match status" value="1"/>
</dbReference>
<dbReference type="PANTHER" id="PTHR11778">
    <property type="entry name" value="SERYL-TRNA SYNTHETASE"/>
    <property type="match status" value="1"/>
</dbReference>
<keyword evidence="6" id="KW-0030">Aminoacyl-tRNA synthetase</keyword>
<feature type="domain" description="Aminoacyl-transfer RNA synthetases class-II family profile" evidence="10">
    <location>
        <begin position="152"/>
        <end position="383"/>
    </location>
</feature>
<proteinExistence type="predicted"/>
<dbReference type="InterPro" id="IPR042103">
    <property type="entry name" value="SerRS_1_N_sf"/>
</dbReference>
<dbReference type="InParanoid" id="L2GR64"/>
<evidence type="ECO:0000256" key="3">
    <source>
        <dbReference type="ARBA" id="ARBA00022741"/>
    </source>
</evidence>
<feature type="binding site" evidence="9">
    <location>
        <begin position="235"/>
        <end position="237"/>
    </location>
    <ligand>
        <name>ATP</name>
        <dbReference type="ChEBI" id="CHEBI:30616"/>
    </ligand>
</feature>